<proteinExistence type="predicted"/>
<dbReference type="EMBL" id="JARKIE010000072">
    <property type="protein sequence ID" value="KAJ7689420.1"/>
    <property type="molecule type" value="Genomic_DNA"/>
</dbReference>
<dbReference type="Proteomes" id="UP001221757">
    <property type="component" value="Unassembled WGS sequence"/>
</dbReference>
<sequence length="208" mass="22334">MDDCTGHAGAPASHYRATRLNPDRPADYLARHQPVFIELKCRDPDYIKLMTQAPTTLAPLPPAVAARARPRRRAAPLTDADVAAYLAPLVTHGWTISGARAIARFQAARAALRGLPSLGRVWRFHDYAAARHFFAAVVAAVPPRAPAAGVPAGVEVRLTQSENKVEVGAISELAAGARKPYGISLVDVRFAIEVETIFAERWAGSGRA</sequence>
<protein>
    <submittedName>
        <fullName evidence="1">Uncharacterized protein</fullName>
    </submittedName>
</protein>
<keyword evidence="2" id="KW-1185">Reference proteome</keyword>
<comment type="caution">
    <text evidence="1">The sequence shown here is derived from an EMBL/GenBank/DDBJ whole genome shotgun (WGS) entry which is preliminary data.</text>
</comment>
<evidence type="ECO:0000313" key="2">
    <source>
        <dbReference type="Proteomes" id="UP001221757"/>
    </source>
</evidence>
<dbReference type="AlphaFoldDB" id="A0AAD7DG29"/>
<accession>A0AAD7DG29</accession>
<reference evidence="1" key="1">
    <citation type="submission" date="2023-03" db="EMBL/GenBank/DDBJ databases">
        <title>Massive genome expansion in bonnet fungi (Mycena s.s.) driven by repeated elements and novel gene families across ecological guilds.</title>
        <authorList>
            <consortium name="Lawrence Berkeley National Laboratory"/>
            <person name="Harder C.B."/>
            <person name="Miyauchi S."/>
            <person name="Viragh M."/>
            <person name="Kuo A."/>
            <person name="Thoen E."/>
            <person name="Andreopoulos B."/>
            <person name="Lu D."/>
            <person name="Skrede I."/>
            <person name="Drula E."/>
            <person name="Henrissat B."/>
            <person name="Morin E."/>
            <person name="Kohler A."/>
            <person name="Barry K."/>
            <person name="LaButti K."/>
            <person name="Morin E."/>
            <person name="Salamov A."/>
            <person name="Lipzen A."/>
            <person name="Mereny Z."/>
            <person name="Hegedus B."/>
            <person name="Baldrian P."/>
            <person name="Stursova M."/>
            <person name="Weitz H."/>
            <person name="Taylor A."/>
            <person name="Grigoriev I.V."/>
            <person name="Nagy L.G."/>
            <person name="Martin F."/>
            <person name="Kauserud H."/>
        </authorList>
    </citation>
    <scope>NUCLEOTIDE SEQUENCE</scope>
    <source>
        <strain evidence="1">CBHHK067</strain>
    </source>
</reference>
<evidence type="ECO:0000313" key="1">
    <source>
        <dbReference type="EMBL" id="KAJ7689420.1"/>
    </source>
</evidence>
<gene>
    <name evidence="1" type="ORF">B0H17DRAFT_637351</name>
</gene>
<name>A0AAD7DG29_MYCRO</name>
<organism evidence="1 2">
    <name type="scientific">Mycena rosella</name>
    <name type="common">Pink bonnet</name>
    <name type="synonym">Agaricus rosellus</name>
    <dbReference type="NCBI Taxonomy" id="1033263"/>
    <lineage>
        <taxon>Eukaryota</taxon>
        <taxon>Fungi</taxon>
        <taxon>Dikarya</taxon>
        <taxon>Basidiomycota</taxon>
        <taxon>Agaricomycotina</taxon>
        <taxon>Agaricomycetes</taxon>
        <taxon>Agaricomycetidae</taxon>
        <taxon>Agaricales</taxon>
        <taxon>Marasmiineae</taxon>
        <taxon>Mycenaceae</taxon>
        <taxon>Mycena</taxon>
    </lineage>
</organism>